<dbReference type="InterPro" id="IPR029056">
    <property type="entry name" value="Ribokinase-like"/>
</dbReference>
<evidence type="ECO:0000256" key="5">
    <source>
        <dbReference type="ARBA" id="ARBA00023239"/>
    </source>
</evidence>
<keyword evidence="9" id="KW-1185">Reference proteome</keyword>
<dbReference type="PROSITE" id="PS01050">
    <property type="entry name" value="YJEF_C_2"/>
    <property type="match status" value="1"/>
</dbReference>
<dbReference type="GO" id="GO:0005524">
    <property type="term" value="F:ATP binding"/>
    <property type="evidence" value="ECO:0007669"/>
    <property type="project" value="UniProtKB-KW"/>
</dbReference>
<dbReference type="Gene3D" id="3.40.1190.20">
    <property type="match status" value="1"/>
</dbReference>
<dbReference type="AlphaFoldDB" id="A0A0R2MFS8"/>
<comment type="similarity">
    <text evidence="6">Belongs to the NnrD/CARKD family.</text>
</comment>
<evidence type="ECO:0000256" key="3">
    <source>
        <dbReference type="ARBA" id="ARBA00022857"/>
    </source>
</evidence>
<feature type="binding site" evidence="6">
    <location>
        <position position="221"/>
    </location>
    <ligand>
        <name>(6S)-NADPHX</name>
        <dbReference type="ChEBI" id="CHEBI:64076"/>
    </ligand>
</feature>
<evidence type="ECO:0000313" key="9">
    <source>
        <dbReference type="Proteomes" id="UP000051783"/>
    </source>
</evidence>
<keyword evidence="1 6" id="KW-0547">Nucleotide-binding</keyword>
<dbReference type="GO" id="GO:0110051">
    <property type="term" value="P:metabolite repair"/>
    <property type="evidence" value="ECO:0007669"/>
    <property type="project" value="TreeGrafter"/>
</dbReference>
<keyword evidence="2 6" id="KW-0067">ATP-binding</keyword>
<keyword evidence="4 6" id="KW-0520">NAD</keyword>
<keyword evidence="3 6" id="KW-0521">NADP</keyword>
<feature type="binding site" evidence="6">
    <location>
        <position position="46"/>
    </location>
    <ligand>
        <name>(6S)-NADPHX</name>
        <dbReference type="ChEBI" id="CHEBI:64076"/>
    </ligand>
</feature>
<evidence type="ECO:0000256" key="4">
    <source>
        <dbReference type="ARBA" id="ARBA00023027"/>
    </source>
</evidence>
<feature type="binding site" evidence="6">
    <location>
        <position position="107"/>
    </location>
    <ligand>
        <name>(6S)-NADPHX</name>
        <dbReference type="ChEBI" id="CHEBI:64076"/>
    </ligand>
</feature>
<comment type="catalytic activity">
    <reaction evidence="6">
        <text>(6S)-NADPHX + ADP = AMP + phosphate + NADPH + H(+)</text>
        <dbReference type="Rhea" id="RHEA:32235"/>
        <dbReference type="ChEBI" id="CHEBI:15378"/>
        <dbReference type="ChEBI" id="CHEBI:43474"/>
        <dbReference type="ChEBI" id="CHEBI:57783"/>
        <dbReference type="ChEBI" id="CHEBI:64076"/>
        <dbReference type="ChEBI" id="CHEBI:456215"/>
        <dbReference type="ChEBI" id="CHEBI:456216"/>
        <dbReference type="EC" id="4.2.1.136"/>
    </reaction>
</comment>
<evidence type="ECO:0000313" key="8">
    <source>
        <dbReference type="EMBL" id="KRO12521.1"/>
    </source>
</evidence>
<dbReference type="InterPro" id="IPR000631">
    <property type="entry name" value="CARKD"/>
</dbReference>
<dbReference type="GO" id="GO:0052855">
    <property type="term" value="F:ADP-dependent NAD(P)H-hydrate dehydratase activity"/>
    <property type="evidence" value="ECO:0007669"/>
    <property type="project" value="UniProtKB-UniRule"/>
</dbReference>
<evidence type="ECO:0000259" key="7">
    <source>
        <dbReference type="PROSITE" id="PS51383"/>
    </source>
</evidence>
<dbReference type="Proteomes" id="UP000051783">
    <property type="component" value="Unassembled WGS sequence"/>
</dbReference>
<feature type="binding site" evidence="6">
    <location>
        <position position="220"/>
    </location>
    <ligand>
        <name>AMP</name>
        <dbReference type="ChEBI" id="CHEBI:456215"/>
    </ligand>
</feature>
<keyword evidence="5 6" id="KW-0456">Lyase</keyword>
<feature type="binding site" evidence="6">
    <location>
        <begin position="192"/>
        <end position="196"/>
    </location>
    <ligand>
        <name>AMP</name>
        <dbReference type="ChEBI" id="CHEBI:456215"/>
    </ligand>
</feature>
<name>A0A0R2MFS8_9LACO</name>
<dbReference type="GO" id="GO:0046496">
    <property type="term" value="P:nicotinamide nucleotide metabolic process"/>
    <property type="evidence" value="ECO:0007669"/>
    <property type="project" value="UniProtKB-UniRule"/>
</dbReference>
<sequence length="285" mass="30453">MKVGDNMQPITSKLVTQTIIERPAESYKGNYGRVLLIGGNQNFGGAIIMAATAATYSGAGLVTVATDPQNFTSLHARLPEAMVVDYHQTDYLLGLATNMDVIVIGPGLGTDPFAERLLTAVLNAVHQPQRLVIDGSALTLLAAHPQPLPATPIVVTPHQMEWQRLSGLKISEQTPTANHQAQQKLGVIAVVKAHHTTIYTDQQVWFNPGGTPAMATGGMGDTLAGMIGGFSGQFTDFTNAILSAVYLHSTIADDLAASRYVVLPHQISALIPKYMHDFSQAELDD</sequence>
<dbReference type="PROSITE" id="PS01049">
    <property type="entry name" value="YJEF_C_1"/>
    <property type="match status" value="1"/>
</dbReference>
<protein>
    <recommendedName>
        <fullName evidence="6">ADP-dependent (S)-NAD(P)H-hydrate dehydratase</fullName>
        <ecNumber evidence="6">4.2.1.136</ecNumber>
    </recommendedName>
    <alternativeName>
        <fullName evidence="6">ADP-dependent NAD(P)HX dehydratase</fullName>
    </alternativeName>
</protein>
<dbReference type="EMBL" id="JQCL01000040">
    <property type="protein sequence ID" value="KRO12521.1"/>
    <property type="molecule type" value="Genomic_DNA"/>
</dbReference>
<dbReference type="HAMAP" id="MF_01965">
    <property type="entry name" value="NADHX_dehydratase"/>
    <property type="match status" value="1"/>
</dbReference>
<feature type="domain" description="YjeF C-terminal" evidence="7">
    <location>
        <begin position="11"/>
        <end position="278"/>
    </location>
</feature>
<comment type="subunit">
    <text evidence="6">Homotetramer.</text>
</comment>
<accession>A0A0R2MFS8</accession>
<dbReference type="STRING" id="942150.IV64_GL002063"/>
<comment type="cofactor">
    <cofactor evidence="6">
        <name>Mg(2+)</name>
        <dbReference type="ChEBI" id="CHEBI:18420"/>
    </cofactor>
</comment>
<dbReference type="NCBIfam" id="TIGR00196">
    <property type="entry name" value="yjeF_cterm"/>
    <property type="match status" value="1"/>
</dbReference>
<reference evidence="8 9" key="1">
    <citation type="journal article" date="2015" name="Genome Announc.">
        <title>Expanding the biotechnology potential of lactobacilli through comparative genomics of 213 strains and associated genera.</title>
        <authorList>
            <person name="Sun Z."/>
            <person name="Harris H.M."/>
            <person name="McCann A."/>
            <person name="Guo C."/>
            <person name="Argimon S."/>
            <person name="Zhang W."/>
            <person name="Yang X."/>
            <person name="Jeffery I.B."/>
            <person name="Cooney J.C."/>
            <person name="Kagawa T.F."/>
            <person name="Liu W."/>
            <person name="Song Y."/>
            <person name="Salvetti E."/>
            <person name="Wrobel A."/>
            <person name="Rasinkangas P."/>
            <person name="Parkhill J."/>
            <person name="Rea M.C."/>
            <person name="O'Sullivan O."/>
            <person name="Ritari J."/>
            <person name="Douillard F.P."/>
            <person name="Paul Ross R."/>
            <person name="Yang R."/>
            <person name="Briner A.E."/>
            <person name="Felis G.E."/>
            <person name="de Vos W.M."/>
            <person name="Barrangou R."/>
            <person name="Klaenhammer T.R."/>
            <person name="Caufield P.W."/>
            <person name="Cui Y."/>
            <person name="Zhang H."/>
            <person name="O'Toole P.W."/>
        </authorList>
    </citation>
    <scope>NUCLEOTIDE SEQUENCE [LARGE SCALE GENOMIC DNA]</scope>
    <source>
        <strain evidence="8 9">LMG 26013</strain>
    </source>
</reference>
<feature type="binding site" evidence="6">
    <location>
        <position position="158"/>
    </location>
    <ligand>
        <name>(6S)-NADPHX</name>
        <dbReference type="ChEBI" id="CHEBI:64076"/>
    </ligand>
</feature>
<dbReference type="PANTHER" id="PTHR12592">
    <property type="entry name" value="ATP-DEPENDENT (S)-NAD(P)H-HYDRATE DEHYDRATASE FAMILY MEMBER"/>
    <property type="match status" value="1"/>
</dbReference>
<evidence type="ECO:0000256" key="1">
    <source>
        <dbReference type="ARBA" id="ARBA00022741"/>
    </source>
</evidence>
<dbReference type="GO" id="GO:0052856">
    <property type="term" value="F:NAD(P)HX epimerase activity"/>
    <property type="evidence" value="ECO:0007669"/>
    <property type="project" value="TreeGrafter"/>
</dbReference>
<dbReference type="SUPFAM" id="SSF53613">
    <property type="entry name" value="Ribokinase-like"/>
    <property type="match status" value="1"/>
</dbReference>
<proteinExistence type="inferred from homology"/>
<dbReference type="InterPro" id="IPR017953">
    <property type="entry name" value="Carbohydrate_kinase_pred_CS"/>
</dbReference>
<evidence type="ECO:0000256" key="6">
    <source>
        <dbReference type="HAMAP-Rule" id="MF_01965"/>
    </source>
</evidence>
<organism evidence="8 9">
    <name type="scientific">Lactiplantibacillus xiangfangensis</name>
    <dbReference type="NCBI Taxonomy" id="942150"/>
    <lineage>
        <taxon>Bacteria</taxon>
        <taxon>Bacillati</taxon>
        <taxon>Bacillota</taxon>
        <taxon>Bacilli</taxon>
        <taxon>Lactobacillales</taxon>
        <taxon>Lactobacillaceae</taxon>
        <taxon>Lactiplantibacillus</taxon>
    </lineage>
</organism>
<gene>
    <name evidence="6" type="primary">nnrD</name>
    <name evidence="8" type="ORF">IV64_GL002063</name>
</gene>
<dbReference type="PROSITE" id="PS51383">
    <property type="entry name" value="YJEF_C_3"/>
    <property type="match status" value="1"/>
</dbReference>
<dbReference type="PATRIC" id="fig|942150.3.peg.2149"/>
<comment type="caution">
    <text evidence="8">The sequence shown here is derived from an EMBL/GenBank/DDBJ whole genome shotgun (WGS) entry which is preliminary data.</text>
</comment>
<evidence type="ECO:0000256" key="2">
    <source>
        <dbReference type="ARBA" id="ARBA00022840"/>
    </source>
</evidence>
<dbReference type="CDD" id="cd01171">
    <property type="entry name" value="YXKO-related"/>
    <property type="match status" value="1"/>
</dbReference>
<comment type="catalytic activity">
    <reaction evidence="6">
        <text>(6S)-NADHX + ADP = AMP + phosphate + NADH + H(+)</text>
        <dbReference type="Rhea" id="RHEA:32223"/>
        <dbReference type="ChEBI" id="CHEBI:15378"/>
        <dbReference type="ChEBI" id="CHEBI:43474"/>
        <dbReference type="ChEBI" id="CHEBI:57945"/>
        <dbReference type="ChEBI" id="CHEBI:64074"/>
        <dbReference type="ChEBI" id="CHEBI:456215"/>
        <dbReference type="ChEBI" id="CHEBI:456216"/>
        <dbReference type="EC" id="4.2.1.136"/>
    </reaction>
</comment>
<comment type="function">
    <text evidence="6">Catalyzes the dehydration of the S-form of NAD(P)HX at the expense of ADP, which is converted to AMP. Together with NAD(P)HX epimerase, which catalyzes the epimerization of the S- and R-forms, the enzyme allows the repair of both epimers of NAD(P)HX, a damaged form of NAD(P)H that is a result of enzymatic or heat-dependent hydration.</text>
</comment>
<dbReference type="EC" id="4.2.1.136" evidence="6"/>
<dbReference type="PANTHER" id="PTHR12592:SF0">
    <property type="entry name" value="ATP-DEPENDENT (S)-NAD(P)H-HYDRATE DEHYDRATASE"/>
    <property type="match status" value="1"/>
</dbReference>
<dbReference type="Pfam" id="PF01256">
    <property type="entry name" value="Carb_kinase"/>
    <property type="match status" value="1"/>
</dbReference>